<dbReference type="EMBL" id="MLAK01000609">
    <property type="protein sequence ID" value="OHT10487.1"/>
    <property type="molecule type" value="Genomic_DNA"/>
</dbReference>
<dbReference type="OrthoDB" id="10249920at2759"/>
<organism evidence="1 2">
    <name type="scientific">Tritrichomonas foetus</name>
    <dbReference type="NCBI Taxonomy" id="1144522"/>
    <lineage>
        <taxon>Eukaryota</taxon>
        <taxon>Metamonada</taxon>
        <taxon>Parabasalia</taxon>
        <taxon>Tritrichomonadida</taxon>
        <taxon>Tritrichomonadidae</taxon>
        <taxon>Tritrichomonas</taxon>
    </lineage>
</organism>
<evidence type="ECO:0000313" key="2">
    <source>
        <dbReference type="Proteomes" id="UP000179807"/>
    </source>
</evidence>
<reference evidence="1" key="1">
    <citation type="submission" date="2016-10" db="EMBL/GenBank/DDBJ databases">
        <authorList>
            <person name="Benchimol M."/>
            <person name="Almeida L.G."/>
            <person name="Vasconcelos A.T."/>
            <person name="Perreira-Neves A."/>
            <person name="Rosa I.A."/>
            <person name="Tasca T."/>
            <person name="Bogo M.R."/>
            <person name="de Souza W."/>
        </authorList>
    </citation>
    <scope>NUCLEOTIDE SEQUENCE [LARGE SCALE GENOMIC DNA]</scope>
    <source>
        <strain evidence="1">K</strain>
    </source>
</reference>
<comment type="caution">
    <text evidence="1">The sequence shown here is derived from an EMBL/GenBank/DDBJ whole genome shotgun (WGS) entry which is preliminary data.</text>
</comment>
<dbReference type="RefSeq" id="XP_068363623.1">
    <property type="nucleotide sequence ID" value="XM_068501230.1"/>
</dbReference>
<dbReference type="Proteomes" id="UP000179807">
    <property type="component" value="Unassembled WGS sequence"/>
</dbReference>
<dbReference type="GeneID" id="94835934"/>
<dbReference type="VEuPathDB" id="TrichDB:TRFO_20148"/>
<gene>
    <name evidence="1" type="ORF">TRFO_20148</name>
</gene>
<name>A0A1J4KGF8_9EUKA</name>
<keyword evidence="2" id="KW-1185">Reference proteome</keyword>
<proteinExistence type="predicted"/>
<accession>A0A1J4KGF8</accession>
<evidence type="ECO:0000313" key="1">
    <source>
        <dbReference type="EMBL" id="OHT10487.1"/>
    </source>
</evidence>
<protein>
    <recommendedName>
        <fullName evidence="3">Nudix hydrolase domain-containing protein</fullName>
    </recommendedName>
</protein>
<dbReference type="AlphaFoldDB" id="A0A1J4KGF8"/>
<sequence>MTAYNLSFRNNIVPVTAEDPNCVHEIMKTELIQNWLKNIDESMFLKSIHIQSYLKNEDGSFYTIKLDTVFMRDSTRIPRIIVLHGPGVLFLLRVTNSKTKMNYFLYTEKPRIATGTFQKEAPIFHTFGPNPDFVFAANSIKNTFGIEIDNSQIVDLLKETRKDESDGVNPFDRPSDQRIRIYYTEIEMNDDEIHKIDGKEIKPNTFIRFVPVENAGQVAPDDKNMAALLMYRIYKNTISH</sequence>
<evidence type="ECO:0008006" key="3">
    <source>
        <dbReference type="Google" id="ProtNLM"/>
    </source>
</evidence>